<comment type="caution">
    <text evidence="2">The sequence shown here is derived from an EMBL/GenBank/DDBJ whole genome shotgun (WGS) entry which is preliminary data.</text>
</comment>
<organism evidence="2 3">
    <name type="scientific">Symbiodinium necroappetens</name>
    <dbReference type="NCBI Taxonomy" id="1628268"/>
    <lineage>
        <taxon>Eukaryota</taxon>
        <taxon>Sar</taxon>
        <taxon>Alveolata</taxon>
        <taxon>Dinophyceae</taxon>
        <taxon>Suessiales</taxon>
        <taxon>Symbiodiniaceae</taxon>
        <taxon>Symbiodinium</taxon>
    </lineage>
</organism>
<dbReference type="OrthoDB" id="419579at2759"/>
<accession>A0A812P852</accession>
<reference evidence="2" key="1">
    <citation type="submission" date="2021-02" db="EMBL/GenBank/DDBJ databases">
        <authorList>
            <person name="Dougan E. K."/>
            <person name="Rhodes N."/>
            <person name="Thang M."/>
            <person name="Chan C."/>
        </authorList>
    </citation>
    <scope>NUCLEOTIDE SEQUENCE</scope>
</reference>
<gene>
    <name evidence="2" type="ORF">SNEC2469_LOCUS8895</name>
</gene>
<evidence type="ECO:0000313" key="2">
    <source>
        <dbReference type="EMBL" id="CAE7344018.1"/>
    </source>
</evidence>
<evidence type="ECO:0000256" key="1">
    <source>
        <dbReference type="SAM" id="MobiDB-lite"/>
    </source>
</evidence>
<dbReference type="AlphaFoldDB" id="A0A812P852"/>
<feature type="region of interest" description="Disordered" evidence="1">
    <location>
        <begin position="29"/>
        <end position="78"/>
    </location>
</feature>
<feature type="non-terminal residue" evidence="2">
    <location>
        <position position="1"/>
    </location>
</feature>
<keyword evidence="3" id="KW-1185">Reference proteome</keyword>
<evidence type="ECO:0000313" key="3">
    <source>
        <dbReference type="Proteomes" id="UP000601435"/>
    </source>
</evidence>
<sequence length="562" mass="62466">MDCFLLCHVRGGSSEAFCLVTKETLSNPSERSLYDRSLEGDANYKTGGSSNSRCKRRPTSEAGHNESGAGRGTKVPEESLTTLHEVLREMDKPMRDQEISKMHEGVRTALLKFMEERRSLEKPVHREPVYAVGSSCMRLRSFRDSIGREKFSVQLDVDCLRAYTRQVPLETAIEHQLVLSDLRDHLLEAEASFWKPPFKICQVFQAVLSSHTTTVCTLGLSIFVQMRASEWIPNAYSLTSPVMGFDETVALRHRLITARATSWAMLRQAWVALLQARKHSMTAGDASVYVDKAREELLRRRLVQATTCVELTQKQDIRLKRYSVRCEGRWRVRSAPSLSSKVIGTIAHGTVVLGEDCAGEILAQGMSGTMPVPSFQQDMSMPSSILQEALDSITALWVKVTRFEAQEPMGVSEIKRDSATGGGIYCLRRNAMGYGLYQSSAEPRDGPLILLPEHLGLELRLDAQRAASDRTEDVSLTWKLLGAAETVGRFFSSAEDEVGMKEDMQAVSASLRRPEDLFEVKQREQLKKAVAALRVPLAELLAKANGEGRAADLLAGLPKDVS</sequence>
<dbReference type="EMBL" id="CAJNJA010014516">
    <property type="protein sequence ID" value="CAE7344018.1"/>
    <property type="molecule type" value="Genomic_DNA"/>
</dbReference>
<name>A0A812P852_9DINO</name>
<dbReference type="Proteomes" id="UP000601435">
    <property type="component" value="Unassembled WGS sequence"/>
</dbReference>
<proteinExistence type="predicted"/>
<protein>
    <submittedName>
        <fullName evidence="2">Uncharacterized protein</fullName>
    </submittedName>
</protein>